<dbReference type="EMBL" id="JBHSKT010000003">
    <property type="protein sequence ID" value="MFC5270450.1"/>
    <property type="molecule type" value="Genomic_DNA"/>
</dbReference>
<dbReference type="PANTHER" id="PTHR10188">
    <property type="entry name" value="L-ASPARAGINASE"/>
    <property type="match status" value="1"/>
</dbReference>
<comment type="caution">
    <text evidence="1">The sequence shown here is derived from an EMBL/GenBank/DDBJ whole genome shotgun (WGS) entry which is preliminary data.</text>
</comment>
<dbReference type="RefSeq" id="WP_378016819.1">
    <property type="nucleotide sequence ID" value="NZ_JBHSKT010000003.1"/>
</dbReference>
<evidence type="ECO:0000313" key="1">
    <source>
        <dbReference type="EMBL" id="MFC5270450.1"/>
    </source>
</evidence>
<evidence type="ECO:0000313" key="2">
    <source>
        <dbReference type="Proteomes" id="UP001596161"/>
    </source>
</evidence>
<dbReference type="Pfam" id="PF01112">
    <property type="entry name" value="Asparaginase_2"/>
    <property type="match status" value="1"/>
</dbReference>
<sequence length="134" mass="14175">MSDFVIVVHGGAENKGRDEITPEKEAAFRNGIEKALQAGHEILETGGTAVDAVEAAVRCLENSYLFNAGKGGAFDEEKGIAFDASIMDGNSLKLGAVAAVKNVKNPISLAKTVKDRSEHCLLVAEGAEKFAREQ</sequence>
<keyword evidence="2" id="KW-1185">Reference proteome</keyword>
<dbReference type="InterPro" id="IPR000246">
    <property type="entry name" value="Peptidase_T2"/>
</dbReference>
<accession>A0ABW0EBL9</accession>
<dbReference type="SUPFAM" id="SSF56235">
    <property type="entry name" value="N-terminal nucleophile aminohydrolases (Ntn hydrolases)"/>
    <property type="match status" value="1"/>
</dbReference>
<dbReference type="Proteomes" id="UP001596161">
    <property type="component" value="Unassembled WGS sequence"/>
</dbReference>
<name>A0ABW0EBL9_9BACT</name>
<organism evidence="1 2">
    <name type="scientific">Adhaeribacter terreus</name>
    <dbReference type="NCBI Taxonomy" id="529703"/>
    <lineage>
        <taxon>Bacteria</taxon>
        <taxon>Pseudomonadati</taxon>
        <taxon>Bacteroidota</taxon>
        <taxon>Cytophagia</taxon>
        <taxon>Cytophagales</taxon>
        <taxon>Hymenobacteraceae</taxon>
        <taxon>Adhaeribacter</taxon>
    </lineage>
</organism>
<proteinExistence type="predicted"/>
<dbReference type="PANTHER" id="PTHR10188:SF6">
    <property type="entry name" value="N(4)-(BETA-N-ACETYLGLUCOSAMINYL)-L-ASPARAGINASE"/>
    <property type="match status" value="1"/>
</dbReference>
<protein>
    <submittedName>
        <fullName evidence="1">Isoaspartyl peptidase/L-asparaginase</fullName>
    </submittedName>
</protein>
<gene>
    <name evidence="1" type="ORF">ACFPIB_07515</name>
</gene>
<reference evidence="2" key="1">
    <citation type="journal article" date="2019" name="Int. J. Syst. Evol. Microbiol.">
        <title>The Global Catalogue of Microorganisms (GCM) 10K type strain sequencing project: providing services to taxonomists for standard genome sequencing and annotation.</title>
        <authorList>
            <consortium name="The Broad Institute Genomics Platform"/>
            <consortium name="The Broad Institute Genome Sequencing Center for Infectious Disease"/>
            <person name="Wu L."/>
            <person name="Ma J."/>
        </authorList>
    </citation>
    <scope>NUCLEOTIDE SEQUENCE [LARGE SCALE GENOMIC DNA]</scope>
    <source>
        <strain evidence="2">KACC 12602</strain>
    </source>
</reference>
<dbReference type="InterPro" id="IPR029055">
    <property type="entry name" value="Ntn_hydrolases_N"/>
</dbReference>